<dbReference type="SUPFAM" id="SSF52799">
    <property type="entry name" value="(Phosphotyrosine protein) phosphatases II"/>
    <property type="match status" value="1"/>
</dbReference>
<comment type="caution">
    <text evidence="6">The sequence shown here is derived from an EMBL/GenBank/DDBJ whole genome shotgun (WGS) entry which is preliminary data.</text>
</comment>
<dbReference type="RefSeq" id="WP_112432869.1">
    <property type="nucleotide sequence ID" value="NZ_MCIF01000002.1"/>
</dbReference>
<dbReference type="PANTHER" id="PTHR23339">
    <property type="entry name" value="TYROSINE SPECIFIC PROTEIN PHOSPHATASE AND DUAL SPECIFICITY PROTEIN PHOSPHATASE"/>
    <property type="match status" value="1"/>
</dbReference>
<dbReference type="Pfam" id="PF00782">
    <property type="entry name" value="DSPc"/>
    <property type="match status" value="1"/>
</dbReference>
<dbReference type="AlphaFoldDB" id="A0A328VLE4"/>
<evidence type="ECO:0008006" key="8">
    <source>
        <dbReference type="Google" id="ProtNLM"/>
    </source>
</evidence>
<keyword evidence="7" id="KW-1185">Reference proteome</keyword>
<evidence type="ECO:0000259" key="5">
    <source>
        <dbReference type="PROSITE" id="PS50056"/>
    </source>
</evidence>
<proteinExistence type="predicted"/>
<dbReference type="GO" id="GO:0004721">
    <property type="term" value="F:phosphoprotein phosphatase activity"/>
    <property type="evidence" value="ECO:0007669"/>
    <property type="project" value="UniProtKB-KW"/>
</dbReference>
<feature type="domain" description="Tyrosine-protein phosphatase" evidence="4">
    <location>
        <begin position="96"/>
        <end position="239"/>
    </location>
</feature>
<dbReference type="FunFam" id="3.90.190.10:FF:000157">
    <property type="entry name" value="Protein-tyrosine phosphatase"/>
    <property type="match status" value="1"/>
</dbReference>
<keyword evidence="1" id="KW-0378">Hydrolase</keyword>
<feature type="region of interest" description="Disordered" evidence="3">
    <location>
        <begin position="1"/>
        <end position="41"/>
    </location>
</feature>
<feature type="compositionally biased region" description="Basic and acidic residues" evidence="3">
    <location>
        <begin position="1"/>
        <end position="14"/>
    </location>
</feature>
<dbReference type="PROSITE" id="PS50054">
    <property type="entry name" value="TYR_PHOSPHATASE_DUAL"/>
    <property type="match status" value="1"/>
</dbReference>
<reference evidence="6 7" key="1">
    <citation type="submission" date="2016-08" db="EMBL/GenBank/DDBJ databases">
        <title>Analysis of Carbohydrate Active Enzymes in Thermogemmatispora T81 Reveals Carbohydrate Degradation Ability.</title>
        <authorList>
            <person name="Tomazini A."/>
            <person name="Lal S."/>
            <person name="Stott M."/>
            <person name="Henrissat B."/>
            <person name="Polikarpov I."/>
            <person name="Sparling R."/>
            <person name="Levin D.B."/>
        </authorList>
    </citation>
    <scope>NUCLEOTIDE SEQUENCE [LARGE SCALE GENOMIC DNA]</scope>
    <source>
        <strain evidence="6 7">T81</strain>
    </source>
</reference>
<evidence type="ECO:0000256" key="2">
    <source>
        <dbReference type="ARBA" id="ARBA00022912"/>
    </source>
</evidence>
<dbReference type="InterPro" id="IPR016130">
    <property type="entry name" value="Tyr_Pase_AS"/>
</dbReference>
<gene>
    <name evidence="6" type="ORF">A4R35_20790</name>
</gene>
<dbReference type="Gene3D" id="3.90.190.10">
    <property type="entry name" value="Protein tyrosine phosphatase superfamily"/>
    <property type="match status" value="1"/>
</dbReference>
<organism evidence="6 7">
    <name type="scientific">Thermogemmatispora tikiterensis</name>
    <dbReference type="NCBI Taxonomy" id="1825093"/>
    <lineage>
        <taxon>Bacteria</taxon>
        <taxon>Bacillati</taxon>
        <taxon>Chloroflexota</taxon>
        <taxon>Ktedonobacteria</taxon>
        <taxon>Thermogemmatisporales</taxon>
        <taxon>Thermogemmatisporaceae</taxon>
        <taxon>Thermogemmatispora</taxon>
    </lineage>
</organism>
<dbReference type="InterPro" id="IPR020422">
    <property type="entry name" value="TYR_PHOSPHATASE_DUAL_dom"/>
</dbReference>
<evidence type="ECO:0000256" key="1">
    <source>
        <dbReference type="ARBA" id="ARBA00022801"/>
    </source>
</evidence>
<evidence type="ECO:0000313" key="7">
    <source>
        <dbReference type="Proteomes" id="UP000248706"/>
    </source>
</evidence>
<sequence length="243" mass="27294">MEHKQTSEQLKEGNRPQQPLVGNPVYADPPAPTVTTTPATGEAPHLQFSRWRWALTGVVRVLYRRWTRIAARLFPENSPSERLARALHIPLPDQLNLSWITDQLAVGGRIHPQDIKALARLGVTHVVDTRAEYVDDRQALARAGIELLHLPTPDTQPLSLEQLLEGARWVNERIQRGGRVLIHCEHGVGRSALLACAVLVDGGMHARDALALVQQRRWQAAPNHKQVERLREFESLVRAARSK</sequence>
<dbReference type="SMART" id="SM00195">
    <property type="entry name" value="DSPc"/>
    <property type="match status" value="1"/>
</dbReference>
<dbReference type="InterPro" id="IPR029021">
    <property type="entry name" value="Prot-tyrosine_phosphatase-like"/>
</dbReference>
<evidence type="ECO:0000256" key="3">
    <source>
        <dbReference type="SAM" id="MobiDB-lite"/>
    </source>
</evidence>
<protein>
    <recommendedName>
        <fullName evidence="8">Tyrosine specific protein phosphatases domain-containing protein</fullName>
    </recommendedName>
</protein>
<accession>A0A328VLE4</accession>
<dbReference type="EMBL" id="MCIF01000002">
    <property type="protein sequence ID" value="RAQ97989.1"/>
    <property type="molecule type" value="Genomic_DNA"/>
</dbReference>
<dbReference type="Proteomes" id="UP000248706">
    <property type="component" value="Unassembled WGS sequence"/>
</dbReference>
<dbReference type="OrthoDB" id="9806482at2"/>
<keyword evidence="2" id="KW-0904">Protein phosphatase</keyword>
<dbReference type="InterPro" id="IPR000340">
    <property type="entry name" value="Dual-sp_phosphatase_cat-dom"/>
</dbReference>
<name>A0A328VLE4_9CHLR</name>
<dbReference type="CDD" id="cd14498">
    <property type="entry name" value="DSP"/>
    <property type="match status" value="1"/>
</dbReference>
<feature type="domain" description="Tyrosine specific protein phosphatases" evidence="5">
    <location>
        <begin position="161"/>
        <end position="228"/>
    </location>
</feature>
<dbReference type="PROSITE" id="PS50056">
    <property type="entry name" value="TYR_PHOSPHATASE_2"/>
    <property type="match status" value="1"/>
</dbReference>
<evidence type="ECO:0000313" key="6">
    <source>
        <dbReference type="EMBL" id="RAQ97989.1"/>
    </source>
</evidence>
<dbReference type="InterPro" id="IPR000387">
    <property type="entry name" value="Tyr_Pase_dom"/>
</dbReference>
<evidence type="ECO:0000259" key="4">
    <source>
        <dbReference type="PROSITE" id="PS50054"/>
    </source>
</evidence>
<dbReference type="PROSITE" id="PS00383">
    <property type="entry name" value="TYR_PHOSPHATASE_1"/>
    <property type="match status" value="1"/>
</dbReference>
<dbReference type="InterPro" id="IPR050561">
    <property type="entry name" value="PTP"/>
</dbReference>